<gene>
    <name evidence="8" type="primary">LOC103656669</name>
</gene>
<feature type="transmembrane region" description="Helical" evidence="5">
    <location>
        <begin position="119"/>
        <end position="143"/>
    </location>
</feature>
<dbReference type="NCBIfam" id="TIGR00815">
    <property type="entry name" value="sulP"/>
    <property type="match status" value="1"/>
</dbReference>
<name>A0A8M1GBU1_URSMA</name>
<dbReference type="InterPro" id="IPR011547">
    <property type="entry name" value="SLC26A/SulP_dom"/>
</dbReference>
<dbReference type="Pfam" id="PF00916">
    <property type="entry name" value="Sulfate_transp"/>
    <property type="match status" value="1"/>
</dbReference>
<reference evidence="8" key="1">
    <citation type="submission" date="2025-08" db="UniProtKB">
        <authorList>
            <consortium name="RefSeq"/>
        </authorList>
    </citation>
    <scope>IDENTIFICATION</scope>
    <source>
        <tissue evidence="8">Whole blood</tissue>
    </source>
</reference>
<evidence type="ECO:0000313" key="8">
    <source>
        <dbReference type="RefSeq" id="XP_040493121.1"/>
    </source>
</evidence>
<feature type="transmembrane region" description="Helical" evidence="5">
    <location>
        <begin position="483"/>
        <end position="511"/>
    </location>
</feature>
<feature type="transmembrane region" description="Helical" evidence="5">
    <location>
        <begin position="428"/>
        <end position="449"/>
    </location>
</feature>
<dbReference type="SUPFAM" id="SSF52091">
    <property type="entry name" value="SpoIIaa-like"/>
    <property type="match status" value="1"/>
</dbReference>
<dbReference type="Proteomes" id="UP000261680">
    <property type="component" value="Unplaced"/>
</dbReference>
<dbReference type="OrthoDB" id="288203at2759"/>
<dbReference type="PANTHER" id="PTHR11814">
    <property type="entry name" value="SULFATE TRANSPORTER"/>
    <property type="match status" value="1"/>
</dbReference>
<accession>A0A8M1GBU1</accession>
<feature type="transmembrane region" description="Helical" evidence="5">
    <location>
        <begin position="389"/>
        <end position="408"/>
    </location>
</feature>
<keyword evidence="4 5" id="KW-0472">Membrane</keyword>
<dbReference type="FunFam" id="3.30.750.24:FF:000027">
    <property type="entry name" value="Solute carrier family 26 member 10"/>
    <property type="match status" value="1"/>
</dbReference>
<dbReference type="InterPro" id="IPR001902">
    <property type="entry name" value="SLC26A/SulP_fam"/>
</dbReference>
<dbReference type="InterPro" id="IPR002645">
    <property type="entry name" value="STAS_dom"/>
</dbReference>
<evidence type="ECO:0000256" key="5">
    <source>
        <dbReference type="SAM" id="Phobius"/>
    </source>
</evidence>
<keyword evidence="2 5" id="KW-0812">Transmembrane</keyword>
<dbReference type="GO" id="GO:0016020">
    <property type="term" value="C:membrane"/>
    <property type="evidence" value="ECO:0007669"/>
    <property type="project" value="UniProtKB-SubCell"/>
</dbReference>
<proteinExistence type="predicted"/>
<feature type="transmembrane region" description="Helical" evidence="5">
    <location>
        <begin position="190"/>
        <end position="214"/>
    </location>
</feature>
<sequence length="686" mass="74271">MSGLPVARTCPGLGEASDLKFPLGAKFREPLTETRFQQLFGDAKQELEPLAEPRLSRLCRQWRRRARACSGPGAWRLLLARLPPLRWLPHYRWRAWLLGDAVAGVTVGIVHVPQGMAFALLTSVPPVFGLYTSFFPVLIYTLLGTGRHLSTGTFAVLSLMTGSAVERLVPEPLGGNLSGIEREQLDAQRVGVAAALAFGSGALMLGMFALQLGVLSTFLSEPVVKALTSGAALHVLVSQLPSLLGLPLPRQIGCFALFKTLAAVLTALPRSSPAELTISALSLALLVPVKELNVRFRDKLPTPIPGEIVMVLLASVLCFTSSLDTRYNVQIVGLLPGGFPQPHLPSMAELPRILADLLPIALVTFAVSASLASIYADKYRYSIDSNQELFAHGVSNLISSLFSCFPNSATLATTSLLVDAGGNTQLAGLFSCIVVLSVLLWLGPFFYYLPKAVLACINISSMRQMFFQMQEIPQLWRISRMDFAVWMVTWVAVVILSVDLGLAIGVVFSMVTVVCRTQRVQCLALGLAEGTELYRPLRESRKLLKVPGLCILRYPSPLYFGTRGQFRRTLEWHLGLGEGGEEAPKMDGPPDRVAEPVRVVVLDCSGITFADAAGAREVVQLASRCRDAGIHLLLAQCNASVLGTLTEAGLLDRVTPEQLFVSVQDAAAHALQRLEPTGPKTCTVWV</sequence>
<dbReference type="GeneID" id="103656669"/>
<evidence type="ECO:0000313" key="7">
    <source>
        <dbReference type="Proteomes" id="UP000261680"/>
    </source>
</evidence>
<feature type="transmembrane region" description="Helical" evidence="5">
    <location>
        <begin position="93"/>
        <end position="112"/>
    </location>
</feature>
<dbReference type="AlphaFoldDB" id="A0A8M1GBU1"/>
<evidence type="ECO:0000256" key="3">
    <source>
        <dbReference type="ARBA" id="ARBA00022989"/>
    </source>
</evidence>
<dbReference type="Pfam" id="PF01740">
    <property type="entry name" value="STAS"/>
    <property type="match status" value="1"/>
</dbReference>
<dbReference type="CDD" id="cd07042">
    <property type="entry name" value="STAS_SulP_like_sulfate_transporter"/>
    <property type="match status" value="1"/>
</dbReference>
<evidence type="ECO:0000256" key="2">
    <source>
        <dbReference type="ARBA" id="ARBA00022692"/>
    </source>
</evidence>
<protein>
    <submittedName>
        <fullName evidence="8">Solute carrier family 26 member 10 isoform X1</fullName>
    </submittedName>
</protein>
<evidence type="ECO:0000256" key="4">
    <source>
        <dbReference type="ARBA" id="ARBA00023136"/>
    </source>
</evidence>
<keyword evidence="3 5" id="KW-1133">Transmembrane helix</keyword>
<dbReference type="KEGG" id="umr:103656669"/>
<feature type="domain" description="STAS" evidence="6">
    <location>
        <begin position="539"/>
        <end position="670"/>
    </location>
</feature>
<dbReference type="GO" id="GO:0055085">
    <property type="term" value="P:transmembrane transport"/>
    <property type="evidence" value="ECO:0007669"/>
    <property type="project" value="InterPro"/>
</dbReference>
<dbReference type="InterPro" id="IPR036513">
    <property type="entry name" value="STAS_dom_sf"/>
</dbReference>
<feature type="transmembrane region" description="Helical" evidence="5">
    <location>
        <begin position="357"/>
        <end position="377"/>
    </location>
</feature>
<dbReference type="PROSITE" id="PS50801">
    <property type="entry name" value="STAS"/>
    <property type="match status" value="1"/>
</dbReference>
<evidence type="ECO:0000256" key="1">
    <source>
        <dbReference type="ARBA" id="ARBA00004141"/>
    </source>
</evidence>
<dbReference type="Gene3D" id="3.30.750.24">
    <property type="entry name" value="STAS domain"/>
    <property type="match status" value="1"/>
</dbReference>
<organism evidence="7 8">
    <name type="scientific">Ursus maritimus</name>
    <name type="common">Polar bear</name>
    <name type="synonym">Thalarctos maritimus</name>
    <dbReference type="NCBI Taxonomy" id="29073"/>
    <lineage>
        <taxon>Eukaryota</taxon>
        <taxon>Metazoa</taxon>
        <taxon>Chordata</taxon>
        <taxon>Craniata</taxon>
        <taxon>Vertebrata</taxon>
        <taxon>Euteleostomi</taxon>
        <taxon>Mammalia</taxon>
        <taxon>Eutheria</taxon>
        <taxon>Laurasiatheria</taxon>
        <taxon>Carnivora</taxon>
        <taxon>Caniformia</taxon>
        <taxon>Ursidae</taxon>
        <taxon>Ursus</taxon>
    </lineage>
</organism>
<comment type="subcellular location">
    <subcellularLocation>
        <location evidence="1">Membrane</location>
        <topology evidence="1">Multi-pass membrane protein</topology>
    </subcellularLocation>
</comment>
<keyword evidence="7" id="KW-1185">Reference proteome</keyword>
<evidence type="ECO:0000259" key="6">
    <source>
        <dbReference type="PROSITE" id="PS50801"/>
    </source>
</evidence>
<dbReference type="RefSeq" id="XP_040493121.1">
    <property type="nucleotide sequence ID" value="XM_040637187.1"/>
</dbReference>